<evidence type="ECO:0000259" key="5">
    <source>
        <dbReference type="Pfam" id="PF04536"/>
    </source>
</evidence>
<dbReference type="Pfam" id="PF04536">
    <property type="entry name" value="TPM_phosphatase"/>
    <property type="match status" value="1"/>
</dbReference>
<organism evidence="6 7">
    <name type="scientific">Microbacterium terrae</name>
    <dbReference type="NCBI Taxonomy" id="69369"/>
    <lineage>
        <taxon>Bacteria</taxon>
        <taxon>Bacillati</taxon>
        <taxon>Actinomycetota</taxon>
        <taxon>Actinomycetes</taxon>
        <taxon>Micrococcales</taxon>
        <taxon>Microbacteriaceae</taxon>
        <taxon>Microbacterium</taxon>
    </lineage>
</organism>
<dbReference type="Proteomes" id="UP000033956">
    <property type="component" value="Unassembled WGS sequence"/>
</dbReference>
<evidence type="ECO:0000313" key="7">
    <source>
        <dbReference type="Proteomes" id="UP000033956"/>
    </source>
</evidence>
<feature type="chain" id="PRO_5005634041" description="TPM domain-containing protein" evidence="4">
    <location>
        <begin position="27"/>
        <end position="671"/>
    </location>
</feature>
<feature type="compositionally biased region" description="Gly residues" evidence="2">
    <location>
        <begin position="636"/>
        <end position="662"/>
    </location>
</feature>
<name>A0A0M2HFK6_9MICO</name>
<evidence type="ECO:0000256" key="1">
    <source>
        <dbReference type="SAM" id="Coils"/>
    </source>
</evidence>
<evidence type="ECO:0000256" key="3">
    <source>
        <dbReference type="SAM" id="Phobius"/>
    </source>
</evidence>
<feature type="domain" description="TPM" evidence="5">
    <location>
        <begin position="37"/>
        <end position="155"/>
    </location>
</feature>
<accession>A0A0M2HFK6</accession>
<evidence type="ECO:0000256" key="2">
    <source>
        <dbReference type="SAM" id="MobiDB-lite"/>
    </source>
</evidence>
<feature type="transmembrane region" description="Helical" evidence="3">
    <location>
        <begin position="174"/>
        <end position="195"/>
    </location>
</feature>
<feature type="coiled-coil region" evidence="1">
    <location>
        <begin position="300"/>
        <end position="337"/>
    </location>
</feature>
<feature type="coiled-coil region" evidence="1">
    <location>
        <begin position="488"/>
        <end position="515"/>
    </location>
</feature>
<protein>
    <recommendedName>
        <fullName evidence="5">TPM domain-containing protein</fullName>
    </recommendedName>
</protein>
<dbReference type="InterPro" id="IPR007621">
    <property type="entry name" value="TPM_dom"/>
</dbReference>
<keyword evidence="3" id="KW-1133">Transmembrane helix</keyword>
<keyword evidence="1" id="KW-0175">Coiled coil</keyword>
<dbReference type="RefSeq" id="WP_045274781.1">
    <property type="nucleotide sequence ID" value="NZ_BAAAUP010000006.1"/>
</dbReference>
<dbReference type="AlphaFoldDB" id="A0A0M2HFK6"/>
<keyword evidence="3" id="KW-0472">Membrane</keyword>
<sequence>MLARGAAALTAAVALVLVAVAGPASATEPVSLGSSFVLDDAGVLSSSDTAEAEARLEQLSDETDVDMWVVFVDEFTDPSDAAGWANATADQNNLGPNQYLLAVATEGRAYYLSGDSSGPVTEDQLIAIEQERIQPALRQDDWVGAVDAAADGLEDAVGGGTGGAAGDSGGGGGFLTTILVIAAIAVAVILIVVLVRRRKKGGATGTTSSPAAEQIPTEELARQAASALVDTDDAVKTSVQELGFAKAQFGDTATAGFEEAIALATNRLDEAFSLKQQLDDATPDAPADTRAWNSRIIALCAEANEALDAKAAEFDELRKLEQNAPEALARVQQARAAAAAAIEASDARLAELGGSYAPEALATIVDNPDQARARLAFAETQLTEAQTAIGAGDGGAAAVGIRAAEEAVGQAVLLEDAVDKLAADLAEGERSAAALVTELEADIAVAGALPDSDGQVAAAVAAARSQIDAARPHLAGTAKRPLIALQGLQAADDRIDAVMKSVRDAQAQAEHARQAVGRAIMQAQSQVSAAEDYITARRGAVGADARTRLAEAGASLVRAQQLQQDDPQQALQHAQRAEQLAGHAIQLAQNDVGAFGGTGGGGMGGGGGGDMLGAVLGGVLINSMLGGGGSSRSSGGLGGMFGGGGGSSRGGMRPGSFGGGGTRARRGGGRF</sequence>
<reference evidence="6 7" key="1">
    <citation type="submission" date="2015-02" db="EMBL/GenBank/DDBJ databases">
        <title>Draft genome sequences of ten Microbacterium spp. with emphasis on heavy metal contaminated environments.</title>
        <authorList>
            <person name="Corretto E."/>
        </authorList>
    </citation>
    <scope>NUCLEOTIDE SEQUENCE [LARGE SCALE GENOMIC DNA]</scope>
    <source>
        <strain evidence="6 7">DSM 12510</strain>
    </source>
</reference>
<feature type="signal peptide" evidence="4">
    <location>
        <begin position="1"/>
        <end position="26"/>
    </location>
</feature>
<proteinExistence type="predicted"/>
<comment type="caution">
    <text evidence="6">The sequence shown here is derived from an EMBL/GenBank/DDBJ whole genome shotgun (WGS) entry which is preliminary data.</text>
</comment>
<evidence type="ECO:0000256" key="4">
    <source>
        <dbReference type="SAM" id="SignalP"/>
    </source>
</evidence>
<dbReference type="OrthoDB" id="5105562at2"/>
<keyword evidence="3" id="KW-0812">Transmembrane</keyword>
<dbReference type="EMBL" id="JYIZ01000037">
    <property type="protein sequence ID" value="KJL43501.1"/>
    <property type="molecule type" value="Genomic_DNA"/>
</dbReference>
<evidence type="ECO:0000313" key="6">
    <source>
        <dbReference type="EMBL" id="KJL43501.1"/>
    </source>
</evidence>
<dbReference type="Gene3D" id="3.10.310.50">
    <property type="match status" value="1"/>
</dbReference>
<gene>
    <name evidence="6" type="ORF">RS81_00809</name>
</gene>
<keyword evidence="4" id="KW-0732">Signal</keyword>
<dbReference type="PATRIC" id="fig|92835.4.peg.827"/>
<feature type="region of interest" description="Disordered" evidence="2">
    <location>
        <begin position="636"/>
        <end position="671"/>
    </location>
</feature>
<keyword evidence="7" id="KW-1185">Reference proteome</keyword>
<dbReference type="STRING" id="92835.RS81_00809"/>